<gene>
    <name evidence="1" type="ORF">ADEAN_000308100</name>
</gene>
<dbReference type="PANTHER" id="PTHR46192">
    <property type="entry name" value="BROAD-RANGE ACID PHOSPHATASE DET1"/>
    <property type="match status" value="1"/>
</dbReference>
<dbReference type="VEuPathDB" id="TriTrypDB:ADEAN_000308100"/>
<dbReference type="Proteomes" id="UP000515908">
    <property type="component" value="Chromosome 05"/>
</dbReference>
<evidence type="ECO:0000313" key="2">
    <source>
        <dbReference type="Proteomes" id="UP000515908"/>
    </source>
</evidence>
<proteinExistence type="predicted"/>
<dbReference type="InterPro" id="IPR052765">
    <property type="entry name" value="PGM-Related"/>
</dbReference>
<dbReference type="Pfam" id="PF00300">
    <property type="entry name" value="His_Phos_1"/>
    <property type="match status" value="1"/>
</dbReference>
<dbReference type="GO" id="GO:0003824">
    <property type="term" value="F:catalytic activity"/>
    <property type="evidence" value="ECO:0007669"/>
    <property type="project" value="InterPro"/>
</dbReference>
<dbReference type="SUPFAM" id="SSF53254">
    <property type="entry name" value="Phosphoglycerate mutase-like"/>
    <property type="match status" value="1"/>
</dbReference>
<keyword evidence="2" id="KW-1185">Reference proteome</keyword>
<organism evidence="1 2">
    <name type="scientific">Angomonas deanei</name>
    <dbReference type="NCBI Taxonomy" id="59799"/>
    <lineage>
        <taxon>Eukaryota</taxon>
        <taxon>Discoba</taxon>
        <taxon>Euglenozoa</taxon>
        <taxon>Kinetoplastea</taxon>
        <taxon>Metakinetoplastina</taxon>
        <taxon>Trypanosomatida</taxon>
        <taxon>Trypanosomatidae</taxon>
        <taxon>Strigomonadinae</taxon>
        <taxon>Angomonas</taxon>
    </lineage>
</organism>
<protein>
    <submittedName>
        <fullName evidence="1">Histidine phosphatase superfamily (Branch 1), putative</fullName>
    </submittedName>
</protein>
<dbReference type="InterPro" id="IPR001345">
    <property type="entry name" value="PG/BPGM_mutase_AS"/>
</dbReference>
<reference evidence="1 2" key="1">
    <citation type="submission" date="2020-08" db="EMBL/GenBank/DDBJ databases">
        <authorList>
            <person name="Newling K."/>
            <person name="Davey J."/>
            <person name="Forrester S."/>
        </authorList>
    </citation>
    <scope>NUCLEOTIDE SEQUENCE [LARGE SCALE GENOMIC DNA]</scope>
    <source>
        <strain evidence="2">Crithidia deanei Carvalho (ATCC PRA-265)</strain>
    </source>
</reference>
<dbReference type="EMBL" id="LR877149">
    <property type="protein sequence ID" value="CAD2215626.1"/>
    <property type="molecule type" value="Genomic_DNA"/>
</dbReference>
<evidence type="ECO:0000313" key="1">
    <source>
        <dbReference type="EMBL" id="CAD2215626.1"/>
    </source>
</evidence>
<dbReference type="CDD" id="cd07040">
    <property type="entry name" value="HP"/>
    <property type="match status" value="1"/>
</dbReference>
<dbReference type="Gene3D" id="3.40.50.1240">
    <property type="entry name" value="Phosphoglycerate mutase-like"/>
    <property type="match status" value="1"/>
</dbReference>
<dbReference type="PROSITE" id="PS00175">
    <property type="entry name" value="PG_MUTASE"/>
    <property type="match status" value="1"/>
</dbReference>
<dbReference type="SMART" id="SM00855">
    <property type="entry name" value="PGAM"/>
    <property type="match status" value="1"/>
</dbReference>
<accession>A0A7G2C7A0</accession>
<dbReference type="AlphaFoldDB" id="A0A7G2C7A0"/>
<dbReference type="InterPro" id="IPR029033">
    <property type="entry name" value="His_PPase_superfam"/>
</dbReference>
<sequence>MFRRACPRAAPHYYPNHAFLSGGERRQQLYSWLPRRLLLVRHGESLANVDREVYSTTPDWRIPLTERGREQAYDCGRRLRQIIGDEQLYVYYSPYQRTRETLEEIRKV</sequence>
<name>A0A7G2C7A0_9TRYP</name>
<dbReference type="InterPro" id="IPR013078">
    <property type="entry name" value="His_Pase_superF_clade-1"/>
</dbReference>